<name>A0A7W3N3M4_9ACTN</name>
<dbReference type="EMBL" id="JACJII010000001">
    <property type="protein sequence ID" value="MBA9006888.1"/>
    <property type="molecule type" value="Genomic_DNA"/>
</dbReference>
<organism evidence="1 2">
    <name type="scientific">Thermomonospora cellulosilytica</name>
    <dbReference type="NCBI Taxonomy" id="1411118"/>
    <lineage>
        <taxon>Bacteria</taxon>
        <taxon>Bacillati</taxon>
        <taxon>Actinomycetota</taxon>
        <taxon>Actinomycetes</taxon>
        <taxon>Streptosporangiales</taxon>
        <taxon>Thermomonosporaceae</taxon>
        <taxon>Thermomonospora</taxon>
    </lineage>
</organism>
<evidence type="ECO:0000313" key="1">
    <source>
        <dbReference type="EMBL" id="MBA9006888.1"/>
    </source>
</evidence>
<dbReference type="AlphaFoldDB" id="A0A7W3N3M4"/>
<gene>
    <name evidence="1" type="ORF">HNR21_005770</name>
</gene>
<dbReference type="Pfam" id="PF20242">
    <property type="entry name" value="Emfourin"/>
    <property type="match status" value="1"/>
</dbReference>
<dbReference type="InterPro" id="IPR049457">
    <property type="entry name" value="Emfourin"/>
</dbReference>
<dbReference type="Proteomes" id="UP000539313">
    <property type="component" value="Unassembled WGS sequence"/>
</dbReference>
<accession>A0A7W3N3M4</accession>
<sequence>MRVSVIRSGGFAGVERRGECDTASDPALRDLLDRVDLDGIPPPGRVPDRFVYEIDVDGRVTTVGEAELTGPLRALVRHVLGDPG</sequence>
<proteinExistence type="predicted"/>
<comment type="caution">
    <text evidence="1">The sequence shown here is derived from an EMBL/GenBank/DDBJ whole genome shotgun (WGS) entry which is preliminary data.</text>
</comment>
<dbReference type="RefSeq" id="WP_246442357.1">
    <property type="nucleotide sequence ID" value="NZ_JACJII010000001.1"/>
</dbReference>
<evidence type="ECO:0000313" key="2">
    <source>
        <dbReference type="Proteomes" id="UP000539313"/>
    </source>
</evidence>
<evidence type="ECO:0008006" key="3">
    <source>
        <dbReference type="Google" id="ProtNLM"/>
    </source>
</evidence>
<protein>
    <recommendedName>
        <fullName evidence="3">Metalloprotease</fullName>
    </recommendedName>
</protein>
<keyword evidence="2" id="KW-1185">Reference proteome</keyword>
<reference evidence="1 2" key="1">
    <citation type="submission" date="2020-08" db="EMBL/GenBank/DDBJ databases">
        <title>Sequencing the genomes of 1000 actinobacteria strains.</title>
        <authorList>
            <person name="Klenk H.-P."/>
        </authorList>
    </citation>
    <scope>NUCLEOTIDE SEQUENCE [LARGE SCALE GENOMIC DNA]</scope>
    <source>
        <strain evidence="1 2">DSM 45823</strain>
    </source>
</reference>